<feature type="chain" id="PRO_5026877312" evidence="6">
    <location>
        <begin position="23"/>
        <end position="192"/>
    </location>
</feature>
<dbReference type="GO" id="GO:0017004">
    <property type="term" value="P:cytochrome complex assembly"/>
    <property type="evidence" value="ECO:0007669"/>
    <property type="project" value="UniProtKB-KW"/>
</dbReference>
<evidence type="ECO:0000259" key="7">
    <source>
        <dbReference type="PROSITE" id="PS51352"/>
    </source>
</evidence>
<evidence type="ECO:0000256" key="1">
    <source>
        <dbReference type="ARBA" id="ARBA00004196"/>
    </source>
</evidence>
<dbReference type="EMBL" id="WUEK01000005">
    <property type="protein sequence ID" value="MXG89844.1"/>
    <property type="molecule type" value="Genomic_DNA"/>
</dbReference>
<evidence type="ECO:0000313" key="9">
    <source>
        <dbReference type="Proteomes" id="UP000473325"/>
    </source>
</evidence>
<accession>A0A6L7F2P4</accession>
<dbReference type="SUPFAM" id="SSF52833">
    <property type="entry name" value="Thioredoxin-like"/>
    <property type="match status" value="1"/>
</dbReference>
<dbReference type="InterPro" id="IPR000866">
    <property type="entry name" value="AhpC/TSA"/>
</dbReference>
<feature type="domain" description="Thioredoxin" evidence="7">
    <location>
        <begin position="44"/>
        <end position="192"/>
    </location>
</feature>
<dbReference type="CDD" id="cd02966">
    <property type="entry name" value="TlpA_like_family"/>
    <property type="match status" value="1"/>
</dbReference>
<dbReference type="InterPro" id="IPR017937">
    <property type="entry name" value="Thioredoxin_CS"/>
</dbReference>
<keyword evidence="3" id="KW-0735">Signal-anchor</keyword>
<keyword evidence="5" id="KW-0676">Redox-active center</keyword>
<dbReference type="Gene3D" id="3.40.30.10">
    <property type="entry name" value="Glutaredoxin"/>
    <property type="match status" value="1"/>
</dbReference>
<name>A0A6L7F2P4_9ACTN</name>
<dbReference type="PANTHER" id="PTHR42852">
    <property type="entry name" value="THIOL:DISULFIDE INTERCHANGE PROTEIN DSBE"/>
    <property type="match status" value="1"/>
</dbReference>
<dbReference type="Pfam" id="PF00578">
    <property type="entry name" value="AhpC-TSA"/>
    <property type="match status" value="1"/>
</dbReference>
<evidence type="ECO:0000256" key="5">
    <source>
        <dbReference type="ARBA" id="ARBA00023284"/>
    </source>
</evidence>
<keyword evidence="2" id="KW-0201">Cytochrome c-type biogenesis</keyword>
<dbReference type="PROSITE" id="PS51352">
    <property type="entry name" value="THIOREDOXIN_2"/>
    <property type="match status" value="1"/>
</dbReference>
<feature type="signal peptide" evidence="6">
    <location>
        <begin position="1"/>
        <end position="22"/>
    </location>
</feature>
<keyword evidence="3" id="KW-0812">Transmembrane</keyword>
<dbReference type="AlphaFoldDB" id="A0A6L7F2P4"/>
<dbReference type="InterPro" id="IPR050553">
    <property type="entry name" value="Thioredoxin_ResA/DsbE_sf"/>
</dbReference>
<dbReference type="PROSITE" id="PS00194">
    <property type="entry name" value="THIOREDOXIN_1"/>
    <property type="match status" value="1"/>
</dbReference>
<proteinExistence type="predicted"/>
<gene>
    <name evidence="8" type="ORF">GRQ65_09800</name>
</gene>
<protein>
    <submittedName>
        <fullName evidence="8">Redoxin domain-containing protein</fullName>
    </submittedName>
</protein>
<sequence length="192" mass="20076">MPTLRRTLVVATVLLVALVTGACNEVEGTDGKSWIDGKGSIETVKAVDRGSPVDVSGEDLQGDPIDLADYRGKVVVLNVYASWCGPCRTEMPTVVQLADAADPAQVAFVGVNIRDDVSSAQAFGREYGVTFPSFDDPSSAVPLAVSGRLGPYSLPSTVVLDREGRLAALVLGEIPGARTMQEVIDDVVAEGA</sequence>
<evidence type="ECO:0000256" key="2">
    <source>
        <dbReference type="ARBA" id="ARBA00022748"/>
    </source>
</evidence>
<dbReference type="InterPro" id="IPR036249">
    <property type="entry name" value="Thioredoxin-like_sf"/>
</dbReference>
<dbReference type="PANTHER" id="PTHR42852:SF6">
    <property type="entry name" value="THIOL:DISULFIDE INTERCHANGE PROTEIN DSBE"/>
    <property type="match status" value="1"/>
</dbReference>
<keyword evidence="6" id="KW-0732">Signal</keyword>
<dbReference type="RefSeq" id="WP_160877685.1">
    <property type="nucleotide sequence ID" value="NZ_WUEK01000005.1"/>
</dbReference>
<reference evidence="8 9" key="1">
    <citation type="submission" date="2019-12" db="EMBL/GenBank/DDBJ databases">
        <authorList>
            <person name="Kun Z."/>
        </authorList>
    </citation>
    <scope>NUCLEOTIDE SEQUENCE [LARGE SCALE GENOMIC DNA]</scope>
    <source>
        <strain evidence="8 9">YIM 123512</strain>
    </source>
</reference>
<dbReference type="PROSITE" id="PS51257">
    <property type="entry name" value="PROKAR_LIPOPROTEIN"/>
    <property type="match status" value="1"/>
</dbReference>
<dbReference type="GO" id="GO:0016491">
    <property type="term" value="F:oxidoreductase activity"/>
    <property type="evidence" value="ECO:0007669"/>
    <property type="project" value="InterPro"/>
</dbReference>
<organism evidence="8 9">
    <name type="scientific">Nocardioides flavescens</name>
    <dbReference type="NCBI Taxonomy" id="2691959"/>
    <lineage>
        <taxon>Bacteria</taxon>
        <taxon>Bacillati</taxon>
        <taxon>Actinomycetota</taxon>
        <taxon>Actinomycetes</taxon>
        <taxon>Propionibacteriales</taxon>
        <taxon>Nocardioidaceae</taxon>
        <taxon>Nocardioides</taxon>
    </lineage>
</organism>
<evidence type="ECO:0000256" key="4">
    <source>
        <dbReference type="ARBA" id="ARBA00023157"/>
    </source>
</evidence>
<comment type="subcellular location">
    <subcellularLocation>
        <location evidence="1">Cell envelope</location>
    </subcellularLocation>
</comment>
<dbReference type="GO" id="GO:0030313">
    <property type="term" value="C:cell envelope"/>
    <property type="evidence" value="ECO:0007669"/>
    <property type="project" value="UniProtKB-SubCell"/>
</dbReference>
<comment type="caution">
    <text evidence="8">The sequence shown here is derived from an EMBL/GenBank/DDBJ whole genome shotgun (WGS) entry which is preliminary data.</text>
</comment>
<keyword evidence="9" id="KW-1185">Reference proteome</keyword>
<dbReference type="GO" id="GO:0016209">
    <property type="term" value="F:antioxidant activity"/>
    <property type="evidence" value="ECO:0007669"/>
    <property type="project" value="InterPro"/>
</dbReference>
<dbReference type="InterPro" id="IPR013766">
    <property type="entry name" value="Thioredoxin_domain"/>
</dbReference>
<evidence type="ECO:0000256" key="6">
    <source>
        <dbReference type="SAM" id="SignalP"/>
    </source>
</evidence>
<evidence type="ECO:0000313" key="8">
    <source>
        <dbReference type="EMBL" id="MXG89844.1"/>
    </source>
</evidence>
<evidence type="ECO:0000256" key="3">
    <source>
        <dbReference type="ARBA" id="ARBA00022968"/>
    </source>
</evidence>
<keyword evidence="4" id="KW-1015">Disulfide bond</keyword>
<dbReference type="Proteomes" id="UP000473325">
    <property type="component" value="Unassembled WGS sequence"/>
</dbReference>